<dbReference type="Proteomes" id="UP001470230">
    <property type="component" value="Unassembled WGS sequence"/>
</dbReference>
<protein>
    <submittedName>
        <fullName evidence="2">Uncharacterized protein</fullName>
    </submittedName>
</protein>
<accession>A0ABR2IEA2</accession>
<feature type="coiled-coil region" evidence="1">
    <location>
        <begin position="61"/>
        <end position="95"/>
    </location>
</feature>
<gene>
    <name evidence="2" type="ORF">M9Y10_012837</name>
</gene>
<sequence>MKKGLNDLVVETQQELDILEMMIEGLLNENQIDTVYLDGDSVLQSVDSLINQAYLLEEQKKARAEKDIPNIEEKIKRYQKEFDNLRKKKLELNRQSMNISTLDVPAIMNEIRLKRPKILKDVLVSTANLISKMPAVTEEQVDKAFKLALKHRCKLAVSEFIDSYA</sequence>
<keyword evidence="1" id="KW-0175">Coiled coil</keyword>
<evidence type="ECO:0000313" key="2">
    <source>
        <dbReference type="EMBL" id="KAK8861142.1"/>
    </source>
</evidence>
<proteinExistence type="predicted"/>
<dbReference type="EMBL" id="JAPFFF010000018">
    <property type="protein sequence ID" value="KAK8861142.1"/>
    <property type="molecule type" value="Genomic_DNA"/>
</dbReference>
<evidence type="ECO:0000256" key="1">
    <source>
        <dbReference type="SAM" id="Coils"/>
    </source>
</evidence>
<evidence type="ECO:0000313" key="3">
    <source>
        <dbReference type="Proteomes" id="UP001470230"/>
    </source>
</evidence>
<keyword evidence="3" id="KW-1185">Reference proteome</keyword>
<comment type="caution">
    <text evidence="2">The sequence shown here is derived from an EMBL/GenBank/DDBJ whole genome shotgun (WGS) entry which is preliminary data.</text>
</comment>
<reference evidence="2 3" key="1">
    <citation type="submission" date="2024-04" db="EMBL/GenBank/DDBJ databases">
        <title>Tritrichomonas musculus Genome.</title>
        <authorList>
            <person name="Alves-Ferreira E."/>
            <person name="Grigg M."/>
            <person name="Lorenzi H."/>
            <person name="Galac M."/>
        </authorList>
    </citation>
    <scope>NUCLEOTIDE SEQUENCE [LARGE SCALE GENOMIC DNA]</scope>
    <source>
        <strain evidence="2 3">EAF2021</strain>
    </source>
</reference>
<organism evidence="2 3">
    <name type="scientific">Tritrichomonas musculus</name>
    <dbReference type="NCBI Taxonomy" id="1915356"/>
    <lineage>
        <taxon>Eukaryota</taxon>
        <taxon>Metamonada</taxon>
        <taxon>Parabasalia</taxon>
        <taxon>Tritrichomonadida</taxon>
        <taxon>Tritrichomonadidae</taxon>
        <taxon>Tritrichomonas</taxon>
    </lineage>
</organism>
<name>A0ABR2IEA2_9EUKA</name>